<dbReference type="PANTHER" id="PTHR46796:SF7">
    <property type="entry name" value="ARAC FAMILY TRANSCRIPTIONAL REGULATOR"/>
    <property type="match status" value="1"/>
</dbReference>
<dbReference type="SUPFAM" id="SSF51215">
    <property type="entry name" value="Regulatory protein AraC"/>
    <property type="match status" value="1"/>
</dbReference>
<keyword evidence="6" id="KW-1185">Reference proteome</keyword>
<keyword evidence="2" id="KW-0238">DNA-binding</keyword>
<gene>
    <name evidence="5" type="ORF">C0029_15845</name>
</gene>
<reference evidence="5 6" key="1">
    <citation type="submission" date="2018-01" db="EMBL/GenBank/DDBJ databases">
        <title>The draft genome sequence of Halioglobus japonicus S1-36.</title>
        <authorList>
            <person name="Du Z.-J."/>
            <person name="Shi M.-J."/>
        </authorList>
    </citation>
    <scope>NUCLEOTIDE SEQUENCE [LARGE SCALE GENOMIC DNA]</scope>
    <source>
        <strain evidence="5 6">S1-36</strain>
    </source>
</reference>
<dbReference type="InterPro" id="IPR009057">
    <property type="entry name" value="Homeodomain-like_sf"/>
</dbReference>
<dbReference type="InterPro" id="IPR050204">
    <property type="entry name" value="AraC_XylS_family_regulators"/>
</dbReference>
<dbReference type="InterPro" id="IPR032783">
    <property type="entry name" value="AraC_lig"/>
</dbReference>
<comment type="caution">
    <text evidence="5">The sequence shown here is derived from an EMBL/GenBank/DDBJ whole genome shotgun (WGS) entry which is preliminary data.</text>
</comment>
<name>A0AAP8MCC5_9GAMM</name>
<organism evidence="5 6">
    <name type="scientific">Halioglobus japonicus</name>
    <dbReference type="NCBI Taxonomy" id="930805"/>
    <lineage>
        <taxon>Bacteria</taxon>
        <taxon>Pseudomonadati</taxon>
        <taxon>Pseudomonadota</taxon>
        <taxon>Gammaproteobacteria</taxon>
        <taxon>Cellvibrionales</taxon>
        <taxon>Halieaceae</taxon>
        <taxon>Halioglobus</taxon>
    </lineage>
</organism>
<sequence>MQASGHWITMEKMDALTHILKTIGLSAKTYFCEGLSGPWNMQFQYRPEGIFHIVLQGQCYLREGGQKESILLQEGDAVAFPTGGAHWISDTPDSQNLPSENVVTVSGDEDLLLLKNGDVRAFTSNDYSSETPNETPGSDTSTVLFCTTLSYDASLKHPFLRSLPCFIHVGPRTNDERRTLKLLTGLLAEESASSYPGKSLMVNNLSEVLFIQMLRSHIREAQRPSGYMAALADQNIGQALNLIHTEAEKKWSVESLSRAVAMSGTTFTRRFAELVGVTPKAYLTNTRLLKARIKLQSTAESTLSIAESAGYASEAAFSKAFKKHFNTTPGELRKRYQRVR</sequence>
<dbReference type="InterPro" id="IPR018060">
    <property type="entry name" value="HTH_AraC"/>
</dbReference>
<keyword evidence="3" id="KW-0804">Transcription</keyword>
<dbReference type="Gene3D" id="1.10.10.60">
    <property type="entry name" value="Homeodomain-like"/>
    <property type="match status" value="2"/>
</dbReference>
<accession>A0AAP8MCC5</accession>
<evidence type="ECO:0000256" key="3">
    <source>
        <dbReference type="ARBA" id="ARBA00023163"/>
    </source>
</evidence>
<dbReference type="Pfam" id="PF12852">
    <property type="entry name" value="Cupin_6"/>
    <property type="match status" value="1"/>
</dbReference>
<dbReference type="Pfam" id="PF12833">
    <property type="entry name" value="HTH_18"/>
    <property type="match status" value="1"/>
</dbReference>
<feature type="domain" description="HTH araC/xylS-type" evidence="4">
    <location>
        <begin position="237"/>
        <end position="335"/>
    </location>
</feature>
<evidence type="ECO:0000259" key="4">
    <source>
        <dbReference type="PROSITE" id="PS01124"/>
    </source>
</evidence>
<proteinExistence type="predicted"/>
<dbReference type="Proteomes" id="UP000235162">
    <property type="component" value="Unassembled WGS sequence"/>
</dbReference>
<dbReference type="PROSITE" id="PS01124">
    <property type="entry name" value="HTH_ARAC_FAMILY_2"/>
    <property type="match status" value="1"/>
</dbReference>
<dbReference type="AlphaFoldDB" id="A0AAP8MCC5"/>
<protein>
    <submittedName>
        <fullName evidence="5">AraC family transcriptional regulator</fullName>
    </submittedName>
</protein>
<dbReference type="PANTHER" id="PTHR46796">
    <property type="entry name" value="HTH-TYPE TRANSCRIPTIONAL ACTIVATOR RHAS-RELATED"/>
    <property type="match status" value="1"/>
</dbReference>
<dbReference type="GO" id="GO:0003700">
    <property type="term" value="F:DNA-binding transcription factor activity"/>
    <property type="evidence" value="ECO:0007669"/>
    <property type="project" value="InterPro"/>
</dbReference>
<evidence type="ECO:0000256" key="2">
    <source>
        <dbReference type="ARBA" id="ARBA00023125"/>
    </source>
</evidence>
<evidence type="ECO:0000256" key="1">
    <source>
        <dbReference type="ARBA" id="ARBA00023015"/>
    </source>
</evidence>
<evidence type="ECO:0000313" key="5">
    <source>
        <dbReference type="EMBL" id="PLW85009.1"/>
    </source>
</evidence>
<dbReference type="SMART" id="SM00342">
    <property type="entry name" value="HTH_ARAC"/>
    <property type="match status" value="1"/>
</dbReference>
<evidence type="ECO:0000313" key="6">
    <source>
        <dbReference type="Proteomes" id="UP000235162"/>
    </source>
</evidence>
<dbReference type="GO" id="GO:0043565">
    <property type="term" value="F:sequence-specific DNA binding"/>
    <property type="evidence" value="ECO:0007669"/>
    <property type="project" value="InterPro"/>
</dbReference>
<keyword evidence="1" id="KW-0805">Transcription regulation</keyword>
<dbReference type="InterPro" id="IPR037923">
    <property type="entry name" value="HTH-like"/>
</dbReference>
<dbReference type="SUPFAM" id="SSF46689">
    <property type="entry name" value="Homeodomain-like"/>
    <property type="match status" value="2"/>
</dbReference>
<dbReference type="EMBL" id="PKUR01000004">
    <property type="protein sequence ID" value="PLW85009.1"/>
    <property type="molecule type" value="Genomic_DNA"/>
</dbReference>